<proteinExistence type="predicted"/>
<sequence length="132" mass="14606">MLSLVGLSNTESISVATVEQHPLKPIVARNCLLCLVSSSKTAQPRLMCSRRRVVAPTGRSTFFASSSSFRPSSQRGVSLALNFPQTKTTATTTTSTLLMMMMIDVHSHRLFIFPFFHVGFKDFPRNPFPGQI</sequence>
<reference evidence="1" key="1">
    <citation type="submission" date="2021-05" db="EMBL/GenBank/DDBJ databases">
        <authorList>
            <person name="Alioto T."/>
            <person name="Alioto T."/>
            <person name="Gomez Garrido J."/>
        </authorList>
    </citation>
    <scope>NUCLEOTIDE SEQUENCE</scope>
</reference>
<evidence type="ECO:0000313" key="1">
    <source>
        <dbReference type="EMBL" id="CAG6448673.1"/>
    </source>
</evidence>
<protein>
    <submittedName>
        <fullName evidence="1">(northern house mosquito) hypothetical protein</fullName>
    </submittedName>
</protein>
<dbReference type="EMBL" id="HBUE01011575">
    <property type="protein sequence ID" value="CAG6448673.1"/>
    <property type="molecule type" value="Transcribed_RNA"/>
</dbReference>
<name>A0A8D8A1S2_CULPI</name>
<accession>A0A8D8A1S2</accession>
<dbReference type="AlphaFoldDB" id="A0A8D8A1S2"/>
<organism evidence="1">
    <name type="scientific">Culex pipiens</name>
    <name type="common">House mosquito</name>
    <dbReference type="NCBI Taxonomy" id="7175"/>
    <lineage>
        <taxon>Eukaryota</taxon>
        <taxon>Metazoa</taxon>
        <taxon>Ecdysozoa</taxon>
        <taxon>Arthropoda</taxon>
        <taxon>Hexapoda</taxon>
        <taxon>Insecta</taxon>
        <taxon>Pterygota</taxon>
        <taxon>Neoptera</taxon>
        <taxon>Endopterygota</taxon>
        <taxon>Diptera</taxon>
        <taxon>Nematocera</taxon>
        <taxon>Culicoidea</taxon>
        <taxon>Culicidae</taxon>
        <taxon>Culicinae</taxon>
        <taxon>Culicini</taxon>
        <taxon>Culex</taxon>
        <taxon>Culex</taxon>
    </lineage>
</organism>